<evidence type="ECO:0000313" key="9">
    <source>
        <dbReference type="EMBL" id="AIF01373.1"/>
    </source>
</evidence>
<evidence type="ECO:0000256" key="3">
    <source>
        <dbReference type="ARBA" id="ARBA00022813"/>
    </source>
</evidence>
<evidence type="ECO:0000256" key="8">
    <source>
        <dbReference type="ARBA" id="ARBA00023317"/>
    </source>
</evidence>
<dbReference type="PANTHER" id="PTHR33866">
    <property type="entry name" value="S-ADENOSYLMETHIONINE DECARBOXYLASE PROENZYME"/>
    <property type="match status" value="1"/>
</dbReference>
<proteinExistence type="predicted"/>
<evidence type="ECO:0000256" key="5">
    <source>
        <dbReference type="ARBA" id="ARBA00023145"/>
    </source>
</evidence>
<evidence type="ECO:0000256" key="7">
    <source>
        <dbReference type="ARBA" id="ARBA00023270"/>
    </source>
</evidence>
<sequence>MVNNLTDGLDERFAHGRHVYLDYVNFNPEVEDIDTWVLSLLRSSVSECGVKEVHAHCEVFDGVESPPGFAAIVLIDESHVTAHCYSEKGWLAIDAFTCGTHDPNDLVDVIHAKLIAGCENLKLMNRNIVERFLHDDLSQNKE</sequence>
<keyword evidence="7" id="KW-0704">Schiff base</keyword>
<dbReference type="GO" id="GO:0005829">
    <property type="term" value="C:cytosol"/>
    <property type="evidence" value="ECO:0007669"/>
    <property type="project" value="TreeGrafter"/>
</dbReference>
<reference evidence="9" key="1">
    <citation type="journal article" date="2014" name="Genome Biol. Evol.">
        <title>Pangenome evidence for extensive interdomain horizontal transfer affecting lineage core and shell genes in uncultured planktonic thaumarchaeota and euryarchaeota.</title>
        <authorList>
            <person name="Deschamps P."/>
            <person name="Zivanovic Y."/>
            <person name="Moreira D."/>
            <person name="Rodriguez-Valera F."/>
            <person name="Lopez-Garcia P."/>
        </authorList>
    </citation>
    <scope>NUCLEOTIDE SEQUENCE</scope>
</reference>
<dbReference type="Gene3D" id="3.60.90.10">
    <property type="entry name" value="S-adenosylmethionine decarboxylase"/>
    <property type="match status" value="1"/>
</dbReference>
<keyword evidence="4" id="KW-0620">Polyamine biosynthesis</keyword>
<name>A0A075GII0_9EURY</name>
<dbReference type="InterPro" id="IPR016067">
    <property type="entry name" value="S-AdoMet_deCO2ase_core"/>
</dbReference>
<dbReference type="SUPFAM" id="SSF56276">
    <property type="entry name" value="S-adenosylmethionine decarboxylase"/>
    <property type="match status" value="1"/>
</dbReference>
<keyword evidence="8" id="KW-0670">Pyruvate</keyword>
<dbReference type="EMBL" id="KF900619">
    <property type="protein sequence ID" value="AIF01373.1"/>
    <property type="molecule type" value="Genomic_DNA"/>
</dbReference>
<dbReference type="Pfam" id="PF02675">
    <property type="entry name" value="AdoMet_dc"/>
    <property type="match status" value="1"/>
</dbReference>
<dbReference type="GO" id="GO:0004014">
    <property type="term" value="F:adenosylmethionine decarboxylase activity"/>
    <property type="evidence" value="ECO:0007669"/>
    <property type="project" value="InterPro"/>
</dbReference>
<dbReference type="GO" id="GO:0008295">
    <property type="term" value="P:spermidine biosynthetic process"/>
    <property type="evidence" value="ECO:0007669"/>
    <property type="project" value="InterPro"/>
</dbReference>
<dbReference type="AlphaFoldDB" id="A0A075GII0"/>
<keyword evidence="5" id="KW-0865">Zymogen</keyword>
<protein>
    <submittedName>
        <fullName evidence="9">S-adenosylmethionine decarboxylase</fullName>
    </submittedName>
</protein>
<accession>A0A075GII0</accession>
<keyword evidence="2" id="KW-0210">Decarboxylase</keyword>
<evidence type="ECO:0000256" key="1">
    <source>
        <dbReference type="ARBA" id="ARBA00001928"/>
    </source>
</evidence>
<evidence type="ECO:0000256" key="6">
    <source>
        <dbReference type="ARBA" id="ARBA00023239"/>
    </source>
</evidence>
<organism evidence="9">
    <name type="scientific">uncultured marine group II/III euryarchaeote KM3_146_G03</name>
    <dbReference type="NCBI Taxonomy" id="1457881"/>
    <lineage>
        <taxon>Archaea</taxon>
        <taxon>Methanobacteriati</taxon>
        <taxon>Methanobacteriota</taxon>
        <taxon>environmental samples</taxon>
    </lineage>
</organism>
<evidence type="ECO:0000256" key="2">
    <source>
        <dbReference type="ARBA" id="ARBA00022793"/>
    </source>
</evidence>
<evidence type="ECO:0000256" key="4">
    <source>
        <dbReference type="ARBA" id="ARBA00023115"/>
    </source>
</evidence>
<comment type="cofactor">
    <cofactor evidence="1">
        <name>pyruvate</name>
        <dbReference type="ChEBI" id="CHEBI:15361"/>
    </cofactor>
</comment>
<dbReference type="PANTHER" id="PTHR33866:SF2">
    <property type="entry name" value="S-ADENOSYLMETHIONINE DECARBOXYLASE PROENZYME"/>
    <property type="match status" value="1"/>
</dbReference>
<keyword evidence="3" id="KW-0068">Autocatalytic cleavage</keyword>
<dbReference type="InterPro" id="IPR003826">
    <property type="entry name" value="AdoMetDC_fam_prok"/>
</dbReference>
<keyword evidence="6" id="KW-0456">Lyase</keyword>